<accession>K5DB00</accession>
<name>K5DB00_9BACE</name>
<dbReference type="PANTHER" id="PTHR45661:SF3">
    <property type="entry name" value="IG-LIKE DOMAIN-CONTAINING PROTEIN"/>
    <property type="match status" value="1"/>
</dbReference>
<feature type="chain" id="PRO_5003882764" description="Peptidase C14 caspase domain-containing protein" evidence="1">
    <location>
        <begin position="26"/>
        <end position="682"/>
    </location>
</feature>
<dbReference type="InterPro" id="IPR011600">
    <property type="entry name" value="Pept_C14_caspase"/>
</dbReference>
<dbReference type="InterPro" id="IPR032675">
    <property type="entry name" value="LRR_dom_sf"/>
</dbReference>
<comment type="caution">
    <text evidence="3">The sequence shown here is derived from an EMBL/GenBank/DDBJ whole genome shotgun (WGS) entry which is preliminary data.</text>
</comment>
<dbReference type="GO" id="GO:0004197">
    <property type="term" value="F:cysteine-type endopeptidase activity"/>
    <property type="evidence" value="ECO:0007669"/>
    <property type="project" value="InterPro"/>
</dbReference>
<dbReference type="InterPro" id="IPR026906">
    <property type="entry name" value="LRR_5"/>
</dbReference>
<evidence type="ECO:0000256" key="1">
    <source>
        <dbReference type="SAM" id="SignalP"/>
    </source>
</evidence>
<evidence type="ECO:0000259" key="2">
    <source>
        <dbReference type="Pfam" id="PF00656"/>
    </source>
</evidence>
<dbReference type="HOGENOM" id="CLU_403179_0_0_10"/>
<dbReference type="PANTHER" id="PTHR45661">
    <property type="entry name" value="SURFACE ANTIGEN"/>
    <property type="match status" value="1"/>
</dbReference>
<dbReference type="GO" id="GO:0006508">
    <property type="term" value="P:proteolysis"/>
    <property type="evidence" value="ECO:0007669"/>
    <property type="project" value="InterPro"/>
</dbReference>
<dbReference type="SUPFAM" id="SSF52129">
    <property type="entry name" value="Caspase-like"/>
    <property type="match status" value="1"/>
</dbReference>
<dbReference type="Gene3D" id="3.40.50.1460">
    <property type="match status" value="1"/>
</dbReference>
<dbReference type="Proteomes" id="UP000007995">
    <property type="component" value="Unassembled WGS sequence"/>
</dbReference>
<dbReference type="InterPro" id="IPR029030">
    <property type="entry name" value="Caspase-like_dom_sf"/>
</dbReference>
<evidence type="ECO:0000313" key="3">
    <source>
        <dbReference type="EMBL" id="EKJ90138.1"/>
    </source>
</evidence>
<dbReference type="SUPFAM" id="SSF52058">
    <property type="entry name" value="L domain-like"/>
    <property type="match status" value="1"/>
</dbReference>
<dbReference type="Pfam" id="PF00656">
    <property type="entry name" value="Peptidase_C14"/>
    <property type="match status" value="1"/>
</dbReference>
<feature type="domain" description="Peptidase C14 caspase" evidence="2">
    <location>
        <begin position="441"/>
        <end position="670"/>
    </location>
</feature>
<protein>
    <recommendedName>
        <fullName evidence="2">Peptidase C14 caspase domain-containing protein</fullName>
    </recommendedName>
</protein>
<dbReference type="OrthoDB" id="1492850at2"/>
<dbReference type="InterPro" id="IPR053139">
    <property type="entry name" value="Surface_bspA-like"/>
</dbReference>
<proteinExistence type="predicted"/>
<feature type="signal peptide" evidence="1">
    <location>
        <begin position="1"/>
        <end position="25"/>
    </location>
</feature>
<dbReference type="Pfam" id="PF13306">
    <property type="entry name" value="LRR_5"/>
    <property type="match status" value="1"/>
</dbReference>
<organism evidence="3 4">
    <name type="scientific">Bacteroides finegoldii CL09T03C10</name>
    <dbReference type="NCBI Taxonomy" id="997888"/>
    <lineage>
        <taxon>Bacteria</taxon>
        <taxon>Pseudomonadati</taxon>
        <taxon>Bacteroidota</taxon>
        <taxon>Bacteroidia</taxon>
        <taxon>Bacteroidales</taxon>
        <taxon>Bacteroidaceae</taxon>
        <taxon>Bacteroides</taxon>
    </lineage>
</organism>
<evidence type="ECO:0000313" key="4">
    <source>
        <dbReference type="Proteomes" id="UP000007995"/>
    </source>
</evidence>
<keyword evidence="1" id="KW-0732">Signal</keyword>
<sequence length="682" mass="76300">MMKKKSILFIVVFLATVLPSVGQTAKIDGLKYRVLSGSTAELYDGKSIKGYVTIPSSVQIKGKNYKVVRIGTYCFYQGYESKKRNYLRGVSIPETIETIGAGAFHECLSLESVQIPNSVIAIEEFAFSHGALNTISLPNTLRFIGAAAFYGCKLKEIVIPNSVTAIGTNAFGYCHNLMKIVVPDHSVKSIYPMDSGNRKWFSGSIFESSRSINDVCGHTIPYPEYIYNELPYDCPFVEKRLPIIKKSFSYYVYDKLINRVNEWQRKKEYETTTQWKERVTEETRRKKVTEMIEQIRAEYIAEYAPQSIEGELGGFDADYSAYPVLIHGFNTFYAQIPLDDAPIFKEKWAQVIMQPQYGIVNDQLGILSCTFKLEDKTYRSTKSYPNDNSADLVLNLPPLEIKLGESLEQISNNGTPSVRFVADNSVDRNIPKATVINSKTFAVIIGNENYQRVSKVSYALNDAKIFANYCQKTLGIPANNIRYYNDATYGIMLSALKDIKSIADSYSGNINVIFYYAGHGLPNETGRSTYLLPIDTDGSQTEVCLATNRLYQILNDLHARSVIIFMDACFSGSQRGDGMLASARGVALKVKTDVPQGNVVVFSAASGDETAFPYKEKGHGMFTYFLLKKLQETKGQVTLGELEDYIATNVGQQSVVINRKKQTPTVISSTSMGESWKTMMLK</sequence>
<reference evidence="3 4" key="1">
    <citation type="submission" date="2012-02" db="EMBL/GenBank/DDBJ databases">
        <title>The Genome Sequence of Bacteroides finegoldii CL09T03C10.</title>
        <authorList>
            <consortium name="The Broad Institute Genome Sequencing Platform"/>
            <person name="Earl A."/>
            <person name="Ward D."/>
            <person name="Feldgarden M."/>
            <person name="Gevers D."/>
            <person name="Zitomersky N.L."/>
            <person name="Coyne M.J."/>
            <person name="Comstock L.E."/>
            <person name="Young S.K."/>
            <person name="Zeng Q."/>
            <person name="Gargeya S."/>
            <person name="Fitzgerald M."/>
            <person name="Haas B."/>
            <person name="Abouelleil A."/>
            <person name="Alvarado L."/>
            <person name="Arachchi H.M."/>
            <person name="Berlin A."/>
            <person name="Chapman S.B."/>
            <person name="Gearin G."/>
            <person name="Goldberg J."/>
            <person name="Griggs A."/>
            <person name="Gujja S."/>
            <person name="Hansen M."/>
            <person name="Heiman D."/>
            <person name="Howarth C."/>
            <person name="Larimer J."/>
            <person name="Lui A."/>
            <person name="MacDonald P.J.P."/>
            <person name="McCowen C."/>
            <person name="Montmayeur A."/>
            <person name="Murphy C."/>
            <person name="Neiman D."/>
            <person name="Pearson M."/>
            <person name="Priest M."/>
            <person name="Roberts A."/>
            <person name="Saif S."/>
            <person name="Shea T."/>
            <person name="Sisk P."/>
            <person name="Stolte C."/>
            <person name="Sykes S."/>
            <person name="Wortman J."/>
            <person name="Nusbaum C."/>
            <person name="Birren B."/>
        </authorList>
    </citation>
    <scope>NUCLEOTIDE SEQUENCE [LARGE SCALE GENOMIC DNA]</scope>
    <source>
        <strain evidence="3 4">CL09T03C10</strain>
    </source>
</reference>
<dbReference type="EMBL" id="AGXW01000011">
    <property type="protein sequence ID" value="EKJ90138.1"/>
    <property type="molecule type" value="Genomic_DNA"/>
</dbReference>
<gene>
    <name evidence="3" type="ORF">HMPREF1057_02778</name>
</gene>
<dbReference type="AlphaFoldDB" id="K5DB00"/>
<dbReference type="Gene3D" id="3.80.10.10">
    <property type="entry name" value="Ribonuclease Inhibitor"/>
    <property type="match status" value="1"/>
</dbReference>